<dbReference type="CDD" id="cd01335">
    <property type="entry name" value="Radical_SAM"/>
    <property type="match status" value="1"/>
</dbReference>
<evidence type="ECO:0000259" key="10">
    <source>
        <dbReference type="Pfam" id="PF04055"/>
    </source>
</evidence>
<reference evidence="11" key="1">
    <citation type="submission" date="2016-04" db="EMBL/GenBank/DDBJ databases">
        <authorList>
            <person name="Evans L.H."/>
            <person name="Alamgir A."/>
            <person name="Owens N."/>
            <person name="Weber N.D."/>
            <person name="Virtaneva K."/>
            <person name="Barbian K."/>
            <person name="Babar A."/>
            <person name="Rosenke K."/>
        </authorList>
    </citation>
    <scope>NUCLEOTIDE SEQUENCE</scope>
    <source>
        <strain evidence="11">92-2</strain>
    </source>
</reference>
<keyword evidence="5" id="KW-0949">S-adenosyl-L-methionine</keyword>
<dbReference type="InterPro" id="IPR001173">
    <property type="entry name" value="Glyco_trans_2-like"/>
</dbReference>
<feature type="domain" description="Radical SAM core" evidence="10">
    <location>
        <begin position="488"/>
        <end position="636"/>
    </location>
</feature>
<accession>A0A212KIT7</accession>
<dbReference type="SFLD" id="SFLDS00029">
    <property type="entry name" value="Radical_SAM"/>
    <property type="match status" value="1"/>
</dbReference>
<evidence type="ECO:0000256" key="8">
    <source>
        <dbReference type="ARBA" id="ARBA00023014"/>
    </source>
</evidence>
<sequence length="773" mass="87607">MIPRANIQPVCCDDLPVYACPTDQELRLVEESGLFDEAWYRRCYLLGRTATMPPLVHFLRYGPRKGYRPNEFFDPLLYLSAFPDALASGRNPLLHFLQHLDKDFYASSSDQRAQLPQYTKPPLTVLMSVFNGEAHLKEAVESILGQTFSNFIFLIIDNASEDATAAILAEHARNDSRIRVVTNESNLGQTGALNKGLALVDTPYVARMDADDIALPDRFYRQLVFMEGHPDVAALGGSILGIDKDGTPNGWSWRPPCTPEMINLDIYTWQGRAIPHPAAMFRTEALQKVKGYCPALNYVQDFDLWHRLLENGCAIASIAGTPLLLYRQYERANSDRNAIKALEHVLALIACDKRNNGEQDPLEHITEPTIELAQRLLTPGTSGAFAWLALLPEIQSEDKKELIIPALRNALPYPEAMPAGFPLDAVLRWYAEEYPHQACQALGQAAPDIKEKMQNMLTKAELHSQASCALRHTFVPLPVPQCIPVQNSNICNANCVFCQYSLNIDKKRIMSFELFKKIADDFYKERKDGIIHFIGTGEVFTDRNIIEKIAYTKSLGLKAYITTNGTLFHKWNLVERTLNLHPERIYISTPGFSADAYATLFGVNNYDEFFPALINFFQYKEKNCPQTHIGFGFRSNRTYEDVVNDDDYKKHVKYFVDNKIIFNELNRFEFDSWSGQIFSKAGSRIKIVDHSNTQSLCPKLYTPQLCTLADGSLKLCGCTYIKTEYDSMVIGNLASQTISECLSQESIHTMFKNYLIDKEIPEICRQCTRGHDR</sequence>
<keyword evidence="8" id="KW-0411">Iron-sulfur</keyword>
<organism evidence="11">
    <name type="scientific">uncultured Desulfovibrio sp</name>
    <dbReference type="NCBI Taxonomy" id="167968"/>
    <lineage>
        <taxon>Bacteria</taxon>
        <taxon>Pseudomonadati</taxon>
        <taxon>Thermodesulfobacteriota</taxon>
        <taxon>Desulfovibrionia</taxon>
        <taxon>Desulfovibrionales</taxon>
        <taxon>Desulfovibrionaceae</taxon>
        <taxon>Desulfovibrio</taxon>
        <taxon>environmental samples</taxon>
    </lineage>
</organism>
<keyword evidence="3" id="KW-0328">Glycosyltransferase</keyword>
<dbReference type="Pfam" id="PF00535">
    <property type="entry name" value="Glycos_transf_2"/>
    <property type="match status" value="1"/>
</dbReference>
<evidence type="ECO:0000256" key="3">
    <source>
        <dbReference type="ARBA" id="ARBA00022676"/>
    </source>
</evidence>
<protein>
    <submittedName>
        <fullName evidence="11">Uncharacterized protein</fullName>
    </submittedName>
</protein>
<evidence type="ECO:0000256" key="7">
    <source>
        <dbReference type="ARBA" id="ARBA00023004"/>
    </source>
</evidence>
<gene>
    <name evidence="11" type="ORF">KM92DES2_20109</name>
</gene>
<dbReference type="InterPro" id="IPR058240">
    <property type="entry name" value="rSAM_sf"/>
</dbReference>
<dbReference type="InterPro" id="IPR007197">
    <property type="entry name" value="rSAM"/>
</dbReference>
<evidence type="ECO:0000313" key="11">
    <source>
        <dbReference type="EMBL" id="SBW11548.1"/>
    </source>
</evidence>
<evidence type="ECO:0000259" key="9">
    <source>
        <dbReference type="Pfam" id="PF00535"/>
    </source>
</evidence>
<keyword evidence="7" id="KW-0408">Iron</keyword>
<dbReference type="InterPro" id="IPR050834">
    <property type="entry name" value="Glycosyltransf_2"/>
</dbReference>
<proteinExistence type="inferred from homology"/>
<dbReference type="Gene3D" id="3.90.550.10">
    <property type="entry name" value="Spore Coat Polysaccharide Biosynthesis Protein SpsA, Chain A"/>
    <property type="match status" value="1"/>
</dbReference>
<comment type="similarity">
    <text evidence="2">Belongs to the glycosyltransferase 2 family.</text>
</comment>
<dbReference type="Gene3D" id="3.20.20.70">
    <property type="entry name" value="Aldolase class I"/>
    <property type="match status" value="1"/>
</dbReference>
<keyword evidence="6" id="KW-0479">Metal-binding</keyword>
<dbReference type="EMBL" id="FLUP01000002">
    <property type="protein sequence ID" value="SBW11548.1"/>
    <property type="molecule type" value="Genomic_DNA"/>
</dbReference>
<dbReference type="GO" id="GO:0046872">
    <property type="term" value="F:metal ion binding"/>
    <property type="evidence" value="ECO:0007669"/>
    <property type="project" value="UniProtKB-KW"/>
</dbReference>
<evidence type="ECO:0000256" key="2">
    <source>
        <dbReference type="ARBA" id="ARBA00006739"/>
    </source>
</evidence>
<dbReference type="PANTHER" id="PTHR43685:SF5">
    <property type="entry name" value="GLYCOSYLTRANSFERASE EPSE-RELATED"/>
    <property type="match status" value="1"/>
</dbReference>
<evidence type="ECO:0000256" key="5">
    <source>
        <dbReference type="ARBA" id="ARBA00022691"/>
    </source>
</evidence>
<evidence type="ECO:0000256" key="1">
    <source>
        <dbReference type="ARBA" id="ARBA00001966"/>
    </source>
</evidence>
<dbReference type="Pfam" id="PF04055">
    <property type="entry name" value="Radical_SAM"/>
    <property type="match status" value="1"/>
</dbReference>
<comment type="cofactor">
    <cofactor evidence="1">
        <name>[4Fe-4S] cluster</name>
        <dbReference type="ChEBI" id="CHEBI:49883"/>
    </cofactor>
</comment>
<evidence type="ECO:0000256" key="6">
    <source>
        <dbReference type="ARBA" id="ARBA00022723"/>
    </source>
</evidence>
<name>A0A212KIT7_9BACT</name>
<keyword evidence="4" id="KW-0808">Transferase</keyword>
<dbReference type="PANTHER" id="PTHR43685">
    <property type="entry name" value="GLYCOSYLTRANSFERASE"/>
    <property type="match status" value="1"/>
</dbReference>
<dbReference type="SUPFAM" id="SSF53448">
    <property type="entry name" value="Nucleotide-diphospho-sugar transferases"/>
    <property type="match status" value="1"/>
</dbReference>
<dbReference type="RefSeq" id="WP_215648712.1">
    <property type="nucleotide sequence ID" value="NZ_LT598928.1"/>
</dbReference>
<dbReference type="InterPro" id="IPR029044">
    <property type="entry name" value="Nucleotide-diphossugar_trans"/>
</dbReference>
<dbReference type="SUPFAM" id="SSF102114">
    <property type="entry name" value="Radical SAM enzymes"/>
    <property type="match status" value="1"/>
</dbReference>
<feature type="domain" description="Glycosyltransferase 2-like" evidence="9">
    <location>
        <begin position="124"/>
        <end position="288"/>
    </location>
</feature>
<evidence type="ECO:0000256" key="4">
    <source>
        <dbReference type="ARBA" id="ARBA00022679"/>
    </source>
</evidence>
<dbReference type="InterPro" id="IPR013785">
    <property type="entry name" value="Aldolase_TIM"/>
</dbReference>
<dbReference type="AlphaFoldDB" id="A0A212KIT7"/>
<dbReference type="GO" id="GO:0016757">
    <property type="term" value="F:glycosyltransferase activity"/>
    <property type="evidence" value="ECO:0007669"/>
    <property type="project" value="UniProtKB-KW"/>
</dbReference>
<dbReference type="GO" id="GO:0051536">
    <property type="term" value="F:iron-sulfur cluster binding"/>
    <property type="evidence" value="ECO:0007669"/>
    <property type="project" value="UniProtKB-KW"/>
</dbReference>